<dbReference type="GO" id="GO:0000160">
    <property type="term" value="P:phosphorelay signal transduction system"/>
    <property type="evidence" value="ECO:0007669"/>
    <property type="project" value="InterPro"/>
</dbReference>
<sequence>MGGPYRAADRPWRPKTLSRTVVLVEDDARQAQDLRERCEAIGAEVLKVAHRPEEGLDAILRYRPDYALIDVNLGAQPDGVGIARRASARLPGTRFVFLSRSGEIEEPGPRLRPHVCLSKPVSTAWLRVALGAED</sequence>
<dbReference type="Proteomes" id="UP000199356">
    <property type="component" value="Unassembled WGS sequence"/>
</dbReference>
<dbReference type="PROSITE" id="PS50110">
    <property type="entry name" value="RESPONSE_REGULATORY"/>
    <property type="match status" value="1"/>
</dbReference>
<keyword evidence="4" id="KW-1185">Reference proteome</keyword>
<evidence type="ECO:0000313" key="3">
    <source>
        <dbReference type="EMBL" id="SFP24883.1"/>
    </source>
</evidence>
<proteinExistence type="predicted"/>
<keyword evidence="1" id="KW-0597">Phosphoprotein</keyword>
<gene>
    <name evidence="3" type="ORF">SAMN04488047_10465</name>
</gene>
<name>A0A1I5NSY1_9RHOB</name>
<dbReference type="SUPFAM" id="SSF52172">
    <property type="entry name" value="CheY-like"/>
    <property type="match status" value="1"/>
</dbReference>
<dbReference type="STRING" id="441119.SAMN04488047_10465"/>
<feature type="domain" description="Response regulatory" evidence="2">
    <location>
        <begin position="20"/>
        <end position="134"/>
    </location>
</feature>
<dbReference type="EMBL" id="FOXA01000004">
    <property type="protein sequence ID" value="SFP24883.1"/>
    <property type="molecule type" value="Genomic_DNA"/>
</dbReference>
<feature type="modified residue" description="4-aspartylphosphate" evidence="1">
    <location>
        <position position="70"/>
    </location>
</feature>
<dbReference type="AlphaFoldDB" id="A0A1I5NSY1"/>
<dbReference type="InterPro" id="IPR011006">
    <property type="entry name" value="CheY-like_superfamily"/>
</dbReference>
<evidence type="ECO:0000313" key="4">
    <source>
        <dbReference type="Proteomes" id="UP000199356"/>
    </source>
</evidence>
<dbReference type="SMART" id="SM00448">
    <property type="entry name" value="REC"/>
    <property type="match status" value="1"/>
</dbReference>
<protein>
    <submittedName>
        <fullName evidence="3">Response regulator receiver domain-containing protein</fullName>
    </submittedName>
</protein>
<organism evidence="3 4">
    <name type="scientific">Tranquillimonas alkanivorans</name>
    <dbReference type="NCBI Taxonomy" id="441119"/>
    <lineage>
        <taxon>Bacteria</taxon>
        <taxon>Pseudomonadati</taxon>
        <taxon>Pseudomonadota</taxon>
        <taxon>Alphaproteobacteria</taxon>
        <taxon>Rhodobacterales</taxon>
        <taxon>Roseobacteraceae</taxon>
        <taxon>Tranquillimonas</taxon>
    </lineage>
</organism>
<evidence type="ECO:0000259" key="2">
    <source>
        <dbReference type="PROSITE" id="PS50110"/>
    </source>
</evidence>
<dbReference type="RefSeq" id="WP_093419653.1">
    <property type="nucleotide sequence ID" value="NZ_FOXA01000004.1"/>
</dbReference>
<dbReference type="OrthoDB" id="7060229at2"/>
<accession>A0A1I5NSY1</accession>
<reference evidence="3 4" key="1">
    <citation type="submission" date="2016-10" db="EMBL/GenBank/DDBJ databases">
        <authorList>
            <person name="de Groot N.N."/>
        </authorList>
    </citation>
    <scope>NUCLEOTIDE SEQUENCE [LARGE SCALE GENOMIC DNA]</scope>
    <source>
        <strain evidence="3 4">DSM 19547</strain>
    </source>
</reference>
<dbReference type="Gene3D" id="3.40.50.2300">
    <property type="match status" value="1"/>
</dbReference>
<evidence type="ECO:0000256" key="1">
    <source>
        <dbReference type="PROSITE-ProRule" id="PRU00169"/>
    </source>
</evidence>
<dbReference type="InterPro" id="IPR001789">
    <property type="entry name" value="Sig_transdc_resp-reg_receiver"/>
</dbReference>